<dbReference type="PANTHER" id="PTHR48169:SF1">
    <property type="entry name" value="ASTROCYTIC PHOSPHOPROTEIN PEA-15"/>
    <property type="match status" value="1"/>
</dbReference>
<feature type="domain" description="DED" evidence="9">
    <location>
        <begin position="3"/>
        <end position="78"/>
    </location>
</feature>
<gene>
    <name evidence="10" type="ORF">JEQ12_001633</name>
</gene>
<dbReference type="GO" id="GO:0000165">
    <property type="term" value="P:MAPK cascade"/>
    <property type="evidence" value="ECO:0007669"/>
    <property type="project" value="InterPro"/>
</dbReference>
<keyword evidence="6" id="KW-0762">Sugar transport</keyword>
<dbReference type="InterPro" id="IPR029546">
    <property type="entry name" value="PEA15_DED"/>
</dbReference>
<evidence type="ECO:0000256" key="7">
    <source>
        <dbReference type="ARBA" id="ARBA00022703"/>
    </source>
</evidence>
<dbReference type="InterPro" id="IPR011029">
    <property type="entry name" value="DEATH-like_dom_sf"/>
</dbReference>
<dbReference type="Pfam" id="PF01335">
    <property type="entry name" value="DED"/>
    <property type="match status" value="1"/>
</dbReference>
<reference evidence="10 11" key="1">
    <citation type="submission" date="2020-12" db="EMBL/GenBank/DDBJ databases">
        <title>De novo assembly of Tibetan sheep genome.</title>
        <authorList>
            <person name="Li X."/>
        </authorList>
    </citation>
    <scope>NUCLEOTIDE SEQUENCE [LARGE SCALE GENOMIC DNA]</scope>
    <source>
        <tissue evidence="10">Heart</tissue>
    </source>
</reference>
<sequence length="127" mass="14587">MAEHGTLLQDLTNNITLEDLEQLKSVCKEDIPGEKSEEITTGSAWFSFLESHNKLDKDSLEHIFEISCRPDLLTMVVDYRTRVLKISEEDELDTKLTRMPSAKKYKDIIRQPSEEEIIKLAPPPKKA</sequence>
<comment type="caution">
    <text evidence="10">The sequence shown here is derived from an EMBL/GenBank/DDBJ whole genome shotgun (WGS) entry which is preliminary data.</text>
</comment>
<evidence type="ECO:0000256" key="2">
    <source>
        <dbReference type="ARBA" id="ARBA00015367"/>
    </source>
</evidence>
<evidence type="ECO:0000259" key="9">
    <source>
        <dbReference type="PROSITE" id="PS50168"/>
    </source>
</evidence>
<dbReference type="SMART" id="SM00031">
    <property type="entry name" value="DED"/>
    <property type="match status" value="1"/>
</dbReference>
<dbReference type="EMBL" id="JAEMGP010000001">
    <property type="protein sequence ID" value="KAG5216057.1"/>
    <property type="molecule type" value="Genomic_DNA"/>
</dbReference>
<keyword evidence="5" id="KW-0597">Phosphoprotein</keyword>
<dbReference type="GO" id="GO:1902042">
    <property type="term" value="P:negative regulation of extrinsic apoptotic signaling pathway via death domain receptors"/>
    <property type="evidence" value="ECO:0007669"/>
    <property type="project" value="TreeGrafter"/>
</dbReference>
<dbReference type="PANTHER" id="PTHR48169">
    <property type="entry name" value="DED DOMAIN-CONTAINING PROTEIN"/>
    <property type="match status" value="1"/>
</dbReference>
<dbReference type="GO" id="GO:0006915">
    <property type="term" value="P:apoptotic process"/>
    <property type="evidence" value="ECO:0007669"/>
    <property type="project" value="UniProtKB-KW"/>
</dbReference>
<evidence type="ECO:0000256" key="1">
    <source>
        <dbReference type="ARBA" id="ARBA00004496"/>
    </source>
</evidence>
<evidence type="ECO:0000256" key="8">
    <source>
        <dbReference type="ARBA" id="ARBA00033278"/>
    </source>
</evidence>
<evidence type="ECO:0000256" key="3">
    <source>
        <dbReference type="ARBA" id="ARBA00022448"/>
    </source>
</evidence>
<dbReference type="InterPro" id="IPR001875">
    <property type="entry name" value="DED_dom"/>
</dbReference>
<comment type="subcellular location">
    <subcellularLocation>
        <location evidence="1">Cytoplasm</location>
    </subcellularLocation>
</comment>
<dbReference type="OrthoDB" id="9931131at2759"/>
<dbReference type="GO" id="GO:0005737">
    <property type="term" value="C:cytoplasm"/>
    <property type="evidence" value="ECO:0007669"/>
    <property type="project" value="UniProtKB-SubCell"/>
</dbReference>
<dbReference type="PROSITE" id="PS50168">
    <property type="entry name" value="DED"/>
    <property type="match status" value="1"/>
</dbReference>
<dbReference type="Gene3D" id="1.10.533.10">
    <property type="entry name" value="Death Domain, Fas"/>
    <property type="match status" value="1"/>
</dbReference>
<dbReference type="CDD" id="cd08338">
    <property type="entry name" value="DED_PEA15"/>
    <property type="match status" value="1"/>
</dbReference>
<dbReference type="Proteomes" id="UP000664991">
    <property type="component" value="Unassembled WGS sequence"/>
</dbReference>
<name>A0A836AQ45_SHEEP</name>
<keyword evidence="3" id="KW-0813">Transport</keyword>
<dbReference type="SUPFAM" id="SSF47986">
    <property type="entry name" value="DEATH domain"/>
    <property type="match status" value="1"/>
</dbReference>
<evidence type="ECO:0000256" key="6">
    <source>
        <dbReference type="ARBA" id="ARBA00022597"/>
    </source>
</evidence>
<evidence type="ECO:0000313" key="11">
    <source>
        <dbReference type="Proteomes" id="UP000664991"/>
    </source>
</evidence>
<evidence type="ECO:0000256" key="5">
    <source>
        <dbReference type="ARBA" id="ARBA00022553"/>
    </source>
</evidence>
<evidence type="ECO:0000313" key="10">
    <source>
        <dbReference type="EMBL" id="KAG5216057.1"/>
    </source>
</evidence>
<evidence type="ECO:0000256" key="4">
    <source>
        <dbReference type="ARBA" id="ARBA00022490"/>
    </source>
</evidence>
<dbReference type="AlphaFoldDB" id="A0A836AQ45"/>
<accession>A0A836AQ45</accession>
<keyword evidence="7" id="KW-0053">Apoptosis</keyword>
<organism evidence="10 11">
    <name type="scientific">Ovis aries</name>
    <name type="common">Sheep</name>
    <dbReference type="NCBI Taxonomy" id="9940"/>
    <lineage>
        <taxon>Eukaryota</taxon>
        <taxon>Metazoa</taxon>
        <taxon>Chordata</taxon>
        <taxon>Craniata</taxon>
        <taxon>Vertebrata</taxon>
        <taxon>Euteleostomi</taxon>
        <taxon>Mammalia</taxon>
        <taxon>Eutheria</taxon>
        <taxon>Laurasiatheria</taxon>
        <taxon>Artiodactyla</taxon>
        <taxon>Ruminantia</taxon>
        <taxon>Pecora</taxon>
        <taxon>Bovidae</taxon>
        <taxon>Caprinae</taxon>
        <taxon>Ovis</taxon>
    </lineage>
</organism>
<keyword evidence="4" id="KW-0963">Cytoplasm</keyword>
<protein>
    <recommendedName>
        <fullName evidence="2">Astrocytic phosphoprotein PEA-15</fullName>
    </recommendedName>
    <alternativeName>
        <fullName evidence="8">15 kDa phosphoprotein enriched in astrocytes</fullName>
    </alternativeName>
</protein>
<proteinExistence type="predicted"/>